<gene>
    <name evidence="1" type="ORF">PGTUg99_022664</name>
</gene>
<dbReference type="Proteomes" id="UP000325313">
    <property type="component" value="Unassembled WGS sequence"/>
</dbReference>
<proteinExistence type="predicted"/>
<reference evidence="1 2" key="1">
    <citation type="submission" date="2019-05" db="EMBL/GenBank/DDBJ databases">
        <title>Emergence of the Ug99 lineage of the wheat stem rust pathogen through somatic hybridization.</title>
        <authorList>
            <person name="Li F."/>
            <person name="Upadhyaya N.M."/>
            <person name="Sperschneider J."/>
            <person name="Matny O."/>
            <person name="Nguyen-Phuc H."/>
            <person name="Mago R."/>
            <person name="Raley C."/>
            <person name="Miller M.E."/>
            <person name="Silverstein K.A.T."/>
            <person name="Henningsen E."/>
            <person name="Hirsch C.D."/>
            <person name="Visser B."/>
            <person name="Pretorius Z.A."/>
            <person name="Steffenson B.J."/>
            <person name="Schwessinger B."/>
            <person name="Dodds P.N."/>
            <person name="Figueroa M."/>
        </authorList>
    </citation>
    <scope>NUCLEOTIDE SEQUENCE [LARGE SCALE GENOMIC DNA]</scope>
    <source>
        <strain evidence="1 2">Ug99</strain>
    </source>
</reference>
<protein>
    <submittedName>
        <fullName evidence="1">Uncharacterized protein</fullName>
    </submittedName>
</protein>
<dbReference type="EMBL" id="VDEP01000474">
    <property type="protein sequence ID" value="KAA1073918.1"/>
    <property type="molecule type" value="Genomic_DNA"/>
</dbReference>
<evidence type="ECO:0000313" key="2">
    <source>
        <dbReference type="Proteomes" id="UP000325313"/>
    </source>
</evidence>
<accession>A0A5B0MCY5</accession>
<organism evidence="1 2">
    <name type="scientific">Puccinia graminis f. sp. tritici</name>
    <dbReference type="NCBI Taxonomy" id="56615"/>
    <lineage>
        <taxon>Eukaryota</taxon>
        <taxon>Fungi</taxon>
        <taxon>Dikarya</taxon>
        <taxon>Basidiomycota</taxon>
        <taxon>Pucciniomycotina</taxon>
        <taxon>Pucciniomycetes</taxon>
        <taxon>Pucciniales</taxon>
        <taxon>Pucciniaceae</taxon>
        <taxon>Puccinia</taxon>
    </lineage>
</organism>
<comment type="caution">
    <text evidence="1">The sequence shown here is derived from an EMBL/GenBank/DDBJ whole genome shotgun (WGS) entry which is preliminary data.</text>
</comment>
<dbReference type="AlphaFoldDB" id="A0A5B0MCY5"/>
<evidence type="ECO:0000313" key="1">
    <source>
        <dbReference type="EMBL" id="KAA1073918.1"/>
    </source>
</evidence>
<sequence length="79" mass="9304">MSAVYEHHLLIFFENFTGENMISRYSQAREKLLEEDPEKADLSWQPGLRQDLIWVKSEANGRQILPPRVSDKLERAAFR</sequence>
<name>A0A5B0MCY5_PUCGR</name>